<evidence type="ECO:0000256" key="1">
    <source>
        <dbReference type="SAM" id="MobiDB-lite"/>
    </source>
</evidence>
<dbReference type="AlphaFoldDB" id="A0A9W9Y9B9"/>
<feature type="compositionally biased region" description="Polar residues" evidence="1">
    <location>
        <begin position="29"/>
        <end position="41"/>
    </location>
</feature>
<evidence type="ECO:0000313" key="3">
    <source>
        <dbReference type="EMBL" id="KAJ7326114.1"/>
    </source>
</evidence>
<reference evidence="3" key="1">
    <citation type="submission" date="2023-01" db="EMBL/GenBank/DDBJ databases">
        <title>Genome assembly of the deep-sea coral Lophelia pertusa.</title>
        <authorList>
            <person name="Herrera S."/>
            <person name="Cordes E."/>
        </authorList>
    </citation>
    <scope>NUCLEOTIDE SEQUENCE</scope>
    <source>
        <strain evidence="3">USNM1676648</strain>
        <tissue evidence="3">Polyp</tissue>
    </source>
</reference>
<proteinExistence type="predicted"/>
<dbReference type="OrthoDB" id="5987166at2759"/>
<sequence>MKAAMFVAFVLFCLLLPSDCAQNADKNDSTSVAKSPSTCLQGSPGLPGRNGYNGLPGRDGRDGAKGEKGVAGPIGSRGVKGEVGQNGADTDHRNWKLCAWKVNDDRDIALIKDCAFNKKKDGHHSPCCLPRQPLLGWVQQLL</sequence>
<evidence type="ECO:0000313" key="4">
    <source>
        <dbReference type="Proteomes" id="UP001163046"/>
    </source>
</evidence>
<gene>
    <name evidence="3" type="ORF">OS493_027965</name>
</gene>
<dbReference type="InterPro" id="IPR008160">
    <property type="entry name" value="Collagen"/>
</dbReference>
<feature type="chain" id="PRO_5040818701" evidence="2">
    <location>
        <begin position="21"/>
        <end position="142"/>
    </location>
</feature>
<protein>
    <submittedName>
        <fullName evidence="3">Uncharacterized protein</fullName>
    </submittedName>
</protein>
<evidence type="ECO:0000256" key="2">
    <source>
        <dbReference type="SAM" id="SignalP"/>
    </source>
</evidence>
<feature type="compositionally biased region" description="Basic and acidic residues" evidence="1">
    <location>
        <begin position="58"/>
        <end position="68"/>
    </location>
</feature>
<accession>A0A9W9Y9B9</accession>
<dbReference type="Pfam" id="PF01391">
    <property type="entry name" value="Collagen"/>
    <property type="match status" value="1"/>
</dbReference>
<comment type="caution">
    <text evidence="3">The sequence shown here is derived from an EMBL/GenBank/DDBJ whole genome shotgun (WGS) entry which is preliminary data.</text>
</comment>
<organism evidence="3 4">
    <name type="scientific">Desmophyllum pertusum</name>
    <dbReference type="NCBI Taxonomy" id="174260"/>
    <lineage>
        <taxon>Eukaryota</taxon>
        <taxon>Metazoa</taxon>
        <taxon>Cnidaria</taxon>
        <taxon>Anthozoa</taxon>
        <taxon>Hexacorallia</taxon>
        <taxon>Scleractinia</taxon>
        <taxon>Caryophylliina</taxon>
        <taxon>Caryophylliidae</taxon>
        <taxon>Desmophyllum</taxon>
    </lineage>
</organism>
<dbReference type="Proteomes" id="UP001163046">
    <property type="component" value="Unassembled WGS sequence"/>
</dbReference>
<keyword evidence="4" id="KW-1185">Reference proteome</keyword>
<dbReference type="EMBL" id="MU827803">
    <property type="protein sequence ID" value="KAJ7326114.1"/>
    <property type="molecule type" value="Genomic_DNA"/>
</dbReference>
<keyword evidence="2" id="KW-0732">Signal</keyword>
<name>A0A9W9Y9B9_9CNID</name>
<feature type="signal peptide" evidence="2">
    <location>
        <begin position="1"/>
        <end position="20"/>
    </location>
</feature>
<feature type="region of interest" description="Disordered" evidence="1">
    <location>
        <begin position="25"/>
        <end position="87"/>
    </location>
</feature>